<dbReference type="SUPFAM" id="SSF48498">
    <property type="entry name" value="Tetracyclin repressor-like, C-terminal domain"/>
    <property type="match status" value="1"/>
</dbReference>
<evidence type="ECO:0000259" key="3">
    <source>
        <dbReference type="PROSITE" id="PS50977"/>
    </source>
</evidence>
<organism evidence="4 5">
    <name type="scientific">Candidatus Odoribacter faecigallinarum</name>
    <dbReference type="NCBI Taxonomy" id="2838706"/>
    <lineage>
        <taxon>Bacteria</taxon>
        <taxon>Pseudomonadati</taxon>
        <taxon>Bacteroidota</taxon>
        <taxon>Bacteroidia</taxon>
        <taxon>Bacteroidales</taxon>
        <taxon>Odoribacteraceae</taxon>
        <taxon>Odoribacter</taxon>
    </lineage>
</organism>
<dbReference type="Gene3D" id="1.10.10.60">
    <property type="entry name" value="Homeodomain-like"/>
    <property type="match status" value="1"/>
</dbReference>
<reference evidence="4" key="2">
    <citation type="submission" date="2021-04" db="EMBL/GenBank/DDBJ databases">
        <authorList>
            <person name="Gilroy R."/>
        </authorList>
    </citation>
    <scope>NUCLEOTIDE SEQUENCE</scope>
    <source>
        <strain evidence="4">23274</strain>
    </source>
</reference>
<proteinExistence type="predicted"/>
<evidence type="ECO:0000313" key="4">
    <source>
        <dbReference type="EMBL" id="HIX03165.1"/>
    </source>
</evidence>
<dbReference type="PRINTS" id="PR00455">
    <property type="entry name" value="HTHTETR"/>
</dbReference>
<reference evidence="4" key="1">
    <citation type="journal article" date="2021" name="PeerJ">
        <title>Extensive microbial diversity within the chicken gut microbiome revealed by metagenomics and culture.</title>
        <authorList>
            <person name="Gilroy R."/>
            <person name="Ravi A."/>
            <person name="Getino M."/>
            <person name="Pursley I."/>
            <person name="Horton D.L."/>
            <person name="Alikhan N.F."/>
            <person name="Baker D."/>
            <person name="Gharbi K."/>
            <person name="Hall N."/>
            <person name="Watson M."/>
            <person name="Adriaenssens E.M."/>
            <person name="Foster-Nyarko E."/>
            <person name="Jarju S."/>
            <person name="Secka A."/>
            <person name="Antonio M."/>
            <person name="Oren A."/>
            <person name="Chaudhuri R.R."/>
            <person name="La Ragione R."/>
            <person name="Hildebrand F."/>
            <person name="Pallen M.J."/>
        </authorList>
    </citation>
    <scope>NUCLEOTIDE SEQUENCE</scope>
    <source>
        <strain evidence="4">23274</strain>
    </source>
</reference>
<dbReference type="PANTHER" id="PTHR43479:SF11">
    <property type="entry name" value="ACREF_ENVCD OPERON REPRESSOR-RELATED"/>
    <property type="match status" value="1"/>
</dbReference>
<keyword evidence="1 2" id="KW-0238">DNA-binding</keyword>
<dbReference type="PROSITE" id="PS50977">
    <property type="entry name" value="HTH_TETR_2"/>
    <property type="match status" value="1"/>
</dbReference>
<dbReference type="PANTHER" id="PTHR43479">
    <property type="entry name" value="ACREF/ENVCD OPERON REPRESSOR-RELATED"/>
    <property type="match status" value="1"/>
</dbReference>
<dbReference type="InterPro" id="IPR001647">
    <property type="entry name" value="HTH_TetR"/>
</dbReference>
<feature type="DNA-binding region" description="H-T-H motif" evidence="2">
    <location>
        <begin position="29"/>
        <end position="48"/>
    </location>
</feature>
<dbReference type="InterPro" id="IPR009057">
    <property type="entry name" value="Homeodomain-like_sf"/>
</dbReference>
<dbReference type="Proteomes" id="UP000824202">
    <property type="component" value="Unassembled WGS sequence"/>
</dbReference>
<dbReference type="Gene3D" id="1.10.357.10">
    <property type="entry name" value="Tetracycline Repressor, domain 2"/>
    <property type="match status" value="1"/>
</dbReference>
<protein>
    <submittedName>
        <fullName evidence="4">TetR/AcrR family transcriptional regulator</fullName>
    </submittedName>
</protein>
<evidence type="ECO:0000256" key="2">
    <source>
        <dbReference type="PROSITE-ProRule" id="PRU00335"/>
    </source>
</evidence>
<sequence length="198" mass="23437">MKPKLSRTKNKIIQVAKALFAEMSVYKATMSDIAQAANMSRRTLYMHFKSKEEICQQVIEWQVNDIIERLQKAANSSLPPDRKLRLYILARFNVVDNLVRGNKYVRYDFVFNNLRIEQLRRRIDVKERQLLTQILQDGKEQGLFNINDPASFARTLLIMFKSLEQPFVIIGHRNRNYQTLREYIDLLFNGILNKKTRL</sequence>
<dbReference type="GO" id="GO:0003677">
    <property type="term" value="F:DNA binding"/>
    <property type="evidence" value="ECO:0007669"/>
    <property type="project" value="UniProtKB-UniRule"/>
</dbReference>
<evidence type="ECO:0000313" key="5">
    <source>
        <dbReference type="Proteomes" id="UP000824202"/>
    </source>
</evidence>
<evidence type="ECO:0000256" key="1">
    <source>
        <dbReference type="ARBA" id="ARBA00023125"/>
    </source>
</evidence>
<accession>A0A9D1UZ80</accession>
<comment type="caution">
    <text evidence="4">The sequence shown here is derived from an EMBL/GenBank/DDBJ whole genome shotgun (WGS) entry which is preliminary data.</text>
</comment>
<dbReference type="InterPro" id="IPR036271">
    <property type="entry name" value="Tet_transcr_reg_TetR-rel_C_sf"/>
</dbReference>
<name>A0A9D1UZ80_9BACT</name>
<dbReference type="SUPFAM" id="SSF46689">
    <property type="entry name" value="Homeodomain-like"/>
    <property type="match status" value="1"/>
</dbReference>
<dbReference type="AlphaFoldDB" id="A0A9D1UZ80"/>
<gene>
    <name evidence="4" type="ORF">H9863_03490</name>
</gene>
<dbReference type="EMBL" id="DXFT01000070">
    <property type="protein sequence ID" value="HIX03165.1"/>
    <property type="molecule type" value="Genomic_DNA"/>
</dbReference>
<dbReference type="InterPro" id="IPR050624">
    <property type="entry name" value="HTH-type_Tx_Regulator"/>
</dbReference>
<feature type="domain" description="HTH tetR-type" evidence="3">
    <location>
        <begin position="6"/>
        <end position="66"/>
    </location>
</feature>
<dbReference type="Pfam" id="PF00440">
    <property type="entry name" value="TetR_N"/>
    <property type="match status" value="1"/>
</dbReference>